<evidence type="ECO:0000256" key="1">
    <source>
        <dbReference type="ARBA" id="ARBA00004478"/>
    </source>
</evidence>
<keyword evidence="5 7" id="KW-1133">Transmembrane helix</keyword>
<feature type="transmembrane region" description="Helical" evidence="7">
    <location>
        <begin position="101"/>
        <end position="120"/>
    </location>
</feature>
<evidence type="ECO:0000256" key="6">
    <source>
        <dbReference type="ARBA" id="ARBA00023136"/>
    </source>
</evidence>
<gene>
    <name evidence="8" type="primary">CITT_1</name>
    <name evidence="8" type="ORF">MICPUN_104913</name>
</gene>
<evidence type="ECO:0000313" key="9">
    <source>
        <dbReference type="Proteomes" id="UP000002009"/>
    </source>
</evidence>
<feature type="transmembrane region" description="Helical" evidence="7">
    <location>
        <begin position="496"/>
        <end position="517"/>
    </location>
</feature>
<dbReference type="STRING" id="296587.C1FFY2"/>
<accession>C1FFY2</accession>
<dbReference type="KEGG" id="mis:MICPUN_104913"/>
<dbReference type="eggNOG" id="ENOG502QQ8W">
    <property type="taxonomic scope" value="Eukaryota"/>
</dbReference>
<dbReference type="InterPro" id="IPR001898">
    <property type="entry name" value="SLC13A/DASS"/>
</dbReference>
<protein>
    <submittedName>
        <fullName evidence="8">Divalent Anion:Na+ symporter family</fullName>
    </submittedName>
</protein>
<dbReference type="Proteomes" id="UP000002009">
    <property type="component" value="Chromosome 8"/>
</dbReference>
<evidence type="ECO:0000256" key="7">
    <source>
        <dbReference type="SAM" id="Phobius"/>
    </source>
</evidence>
<dbReference type="FunCoup" id="C1FFY2">
    <property type="interactions" value="79"/>
</dbReference>
<evidence type="ECO:0000313" key="8">
    <source>
        <dbReference type="EMBL" id="ACO69161.1"/>
    </source>
</evidence>
<keyword evidence="3 7" id="KW-0812">Transmembrane</keyword>
<feature type="transmembrane region" description="Helical" evidence="7">
    <location>
        <begin position="537"/>
        <end position="557"/>
    </location>
</feature>
<sequence>MLTHAASAPVATAARAINPKSTVRGSVSTASLSTNAAASRSAQFVQGERAAAFSLRQHRQSSAVSKRSLVKRVVSASASSGVPAVQAAAASEWKGAKLKPLGYSVLAGLLIWLIPAPAGVSAQAWHLLAVFVGTIVGIITNPLPLGATAMIGLGVSMVTGLLPFAAAFSAFSSEIPWLIALAFFLARGFIKTGLGNRIAYYIVSLFGKSTLGLTYSLVFSEALLAPAIPSLAARAGGIFLPLTKALCVACGSEPEKGTEKKMGAYVMTTVFQTSTVTSGMFITAMAANPLSVNLAAATIGQTITWGQWALAASVPGLICLVAVPLILYVLYPPEVKDSPEAPVKAKEELEKLGPMTSDEKIMAAALSVTVALWIFGSKFGIGAVAAALVGLSTLLITGVITWKECLAEGPAWDTLTWFAALIAMAAYLNKYGLIPWFSSTVVKVVSAAGLAWQPAFLVVVLLYFYSHYMFASGAAHIGAMYTAFLSVLVACGAPPLASALVLGIFSNIMGCTTHYGIGSAPPFFGAGYVPLATWWKIGFGLSVFYIATFLGIGSVWWKLIGIY</sequence>
<organism evidence="8 9">
    <name type="scientific">Micromonas commoda (strain RCC299 / NOUM17 / CCMP2709)</name>
    <name type="common">Picoplanktonic green alga</name>
    <dbReference type="NCBI Taxonomy" id="296587"/>
    <lineage>
        <taxon>Eukaryota</taxon>
        <taxon>Viridiplantae</taxon>
        <taxon>Chlorophyta</taxon>
        <taxon>Mamiellophyceae</taxon>
        <taxon>Mamiellales</taxon>
        <taxon>Mamiellaceae</taxon>
        <taxon>Micromonas</taxon>
    </lineage>
</organism>
<dbReference type="GeneID" id="8245827"/>
<feature type="transmembrane region" description="Helical" evidence="7">
    <location>
        <begin position="161"/>
        <end position="186"/>
    </location>
</feature>
<comment type="subcellular location">
    <subcellularLocation>
        <location evidence="1">Plastid</location>
        <location evidence="1">Chloroplast inner membrane</location>
        <topology evidence="1">Multi-pass membrane protein</topology>
    </subcellularLocation>
</comment>
<feature type="transmembrane region" description="Helical" evidence="7">
    <location>
        <begin position="441"/>
        <end position="464"/>
    </location>
</feature>
<dbReference type="NCBIfam" id="TIGR00785">
    <property type="entry name" value="dass"/>
    <property type="match status" value="1"/>
</dbReference>
<feature type="transmembrane region" description="Helical" evidence="7">
    <location>
        <begin position="198"/>
        <end position="219"/>
    </location>
</feature>
<dbReference type="InterPro" id="IPR030676">
    <property type="entry name" value="CitT-rel"/>
</dbReference>
<dbReference type="AlphaFoldDB" id="C1FFY2"/>
<dbReference type="EMBL" id="CP001575">
    <property type="protein sequence ID" value="ACO69161.1"/>
    <property type="molecule type" value="Genomic_DNA"/>
</dbReference>
<feature type="transmembrane region" description="Helical" evidence="7">
    <location>
        <begin position="307"/>
        <end position="331"/>
    </location>
</feature>
<dbReference type="GO" id="GO:0015140">
    <property type="term" value="F:malate transmembrane transporter activity"/>
    <property type="evidence" value="ECO:0007669"/>
    <property type="project" value="UniProtKB-ARBA"/>
</dbReference>
<evidence type="ECO:0000256" key="2">
    <source>
        <dbReference type="ARBA" id="ARBA00007349"/>
    </source>
</evidence>
<dbReference type="RefSeq" id="XP_002507903.1">
    <property type="nucleotide sequence ID" value="XM_002507857.1"/>
</dbReference>
<evidence type="ECO:0000256" key="4">
    <source>
        <dbReference type="ARBA" id="ARBA00022780"/>
    </source>
</evidence>
<proteinExistence type="inferred from homology"/>
<dbReference type="OMA" id="VPLATWW"/>
<feature type="transmembrane region" description="Helical" evidence="7">
    <location>
        <begin position="264"/>
        <end position="287"/>
    </location>
</feature>
<dbReference type="GO" id="GO:0009706">
    <property type="term" value="C:chloroplast inner membrane"/>
    <property type="evidence" value="ECO:0007669"/>
    <property type="project" value="UniProtKB-SubCell"/>
</dbReference>
<comment type="similarity">
    <text evidence="2">Belongs to the SLC13A/DASS transporter (TC 2.A.47) family. DIT1 subfamily.</text>
</comment>
<dbReference type="InParanoid" id="C1FFY2"/>
<keyword evidence="4" id="KW-0934">Plastid</keyword>
<dbReference type="Pfam" id="PF00939">
    <property type="entry name" value="Na_sulph_symp"/>
    <property type="match status" value="1"/>
</dbReference>
<feature type="transmembrane region" description="Helical" evidence="7">
    <location>
        <begin position="361"/>
        <end position="391"/>
    </location>
</feature>
<dbReference type="PANTHER" id="PTHR42826">
    <property type="entry name" value="DICARBOXYLATE TRANSPORTER 2.1, CHLOROPLASTIC"/>
    <property type="match status" value="1"/>
</dbReference>
<feature type="transmembrane region" description="Helical" evidence="7">
    <location>
        <begin position="127"/>
        <end position="155"/>
    </location>
</feature>
<feature type="transmembrane region" description="Helical" evidence="7">
    <location>
        <begin position="411"/>
        <end position="429"/>
    </location>
</feature>
<reference evidence="8 9" key="1">
    <citation type="journal article" date="2009" name="Science">
        <title>Green evolution and dynamic adaptations revealed by genomes of the marine picoeukaryotes Micromonas.</title>
        <authorList>
            <person name="Worden A.Z."/>
            <person name="Lee J.H."/>
            <person name="Mock T."/>
            <person name="Rouze P."/>
            <person name="Simmons M.P."/>
            <person name="Aerts A.L."/>
            <person name="Allen A.E."/>
            <person name="Cuvelier M.L."/>
            <person name="Derelle E."/>
            <person name="Everett M.V."/>
            <person name="Foulon E."/>
            <person name="Grimwood J."/>
            <person name="Gundlach H."/>
            <person name="Henrissat B."/>
            <person name="Napoli C."/>
            <person name="McDonald S.M."/>
            <person name="Parker M.S."/>
            <person name="Rombauts S."/>
            <person name="Salamov A."/>
            <person name="Von Dassow P."/>
            <person name="Badger J.H."/>
            <person name="Coutinho P.M."/>
            <person name="Demir E."/>
            <person name="Dubchak I."/>
            <person name="Gentemann C."/>
            <person name="Eikrem W."/>
            <person name="Gready J.E."/>
            <person name="John U."/>
            <person name="Lanier W."/>
            <person name="Lindquist E.A."/>
            <person name="Lucas S."/>
            <person name="Mayer K.F."/>
            <person name="Moreau H."/>
            <person name="Not F."/>
            <person name="Otillar R."/>
            <person name="Panaud O."/>
            <person name="Pangilinan J."/>
            <person name="Paulsen I."/>
            <person name="Piegu B."/>
            <person name="Poliakov A."/>
            <person name="Robbens S."/>
            <person name="Schmutz J."/>
            <person name="Toulza E."/>
            <person name="Wyss T."/>
            <person name="Zelensky A."/>
            <person name="Zhou K."/>
            <person name="Armbrust E.V."/>
            <person name="Bhattacharya D."/>
            <person name="Goodenough U.W."/>
            <person name="Van de Peer Y."/>
            <person name="Grigoriev I.V."/>
        </authorList>
    </citation>
    <scope>NUCLEOTIDE SEQUENCE [LARGE SCALE GENOMIC DNA]</scope>
    <source>
        <strain evidence="9">RCC299 / NOUM17</strain>
    </source>
</reference>
<keyword evidence="9" id="KW-1185">Reference proteome</keyword>
<keyword evidence="4" id="KW-1001">Plastid inner membrane</keyword>
<evidence type="ECO:0000256" key="3">
    <source>
        <dbReference type="ARBA" id="ARBA00022692"/>
    </source>
</evidence>
<dbReference type="OrthoDB" id="1695362at2759"/>
<name>C1FFY2_MICCC</name>
<keyword evidence="6 7" id="KW-0472">Membrane</keyword>
<feature type="transmembrane region" description="Helical" evidence="7">
    <location>
        <begin position="470"/>
        <end position="489"/>
    </location>
</feature>
<evidence type="ECO:0000256" key="5">
    <source>
        <dbReference type="ARBA" id="ARBA00022989"/>
    </source>
</evidence>